<protein>
    <submittedName>
        <fullName evidence="3">ABC transporter substrate-binding protein</fullName>
    </submittedName>
</protein>
<dbReference type="SUPFAM" id="SSF53850">
    <property type="entry name" value="Periplasmic binding protein-like II"/>
    <property type="match status" value="1"/>
</dbReference>
<proteinExistence type="predicted"/>
<dbReference type="InterPro" id="IPR001638">
    <property type="entry name" value="Solute-binding_3/MltF_N"/>
</dbReference>
<evidence type="ECO:0000313" key="3">
    <source>
        <dbReference type="EMBL" id="NGO13147.1"/>
    </source>
</evidence>
<dbReference type="AlphaFoldDB" id="A0A6G4VH83"/>
<keyword evidence="4" id="KW-1185">Reference proteome</keyword>
<comment type="caution">
    <text evidence="3">The sequence shown here is derived from an EMBL/GenBank/DDBJ whole genome shotgun (WGS) entry which is preliminary data.</text>
</comment>
<organism evidence="3 4">
    <name type="scientific">Streptomyces scabichelini</name>
    <dbReference type="NCBI Taxonomy" id="2711217"/>
    <lineage>
        <taxon>Bacteria</taxon>
        <taxon>Bacillati</taxon>
        <taxon>Actinomycetota</taxon>
        <taxon>Actinomycetes</taxon>
        <taxon>Kitasatosporales</taxon>
        <taxon>Streptomycetaceae</taxon>
        <taxon>Streptomyces</taxon>
    </lineage>
</organism>
<dbReference type="EMBL" id="JAAKZY010000173">
    <property type="protein sequence ID" value="NGO13147.1"/>
    <property type="molecule type" value="Genomic_DNA"/>
</dbReference>
<dbReference type="PANTHER" id="PTHR35936:SF17">
    <property type="entry name" value="ARGININE-BINDING EXTRACELLULAR PROTEIN ARTP"/>
    <property type="match status" value="1"/>
</dbReference>
<feature type="domain" description="Solute-binding protein family 3/N-terminal" evidence="2">
    <location>
        <begin position="65"/>
        <end position="296"/>
    </location>
</feature>
<dbReference type="Gene3D" id="3.40.190.10">
    <property type="entry name" value="Periplasmic binding protein-like II"/>
    <property type="match status" value="2"/>
</dbReference>
<evidence type="ECO:0000259" key="2">
    <source>
        <dbReference type="SMART" id="SM00062"/>
    </source>
</evidence>
<dbReference type="CDD" id="cd01004">
    <property type="entry name" value="PBP2_MidA_like"/>
    <property type="match status" value="1"/>
</dbReference>
<evidence type="ECO:0000313" key="4">
    <source>
        <dbReference type="Proteomes" id="UP000472335"/>
    </source>
</evidence>
<dbReference type="Pfam" id="PF00497">
    <property type="entry name" value="SBP_bac_3"/>
    <property type="match status" value="1"/>
</dbReference>
<dbReference type="PANTHER" id="PTHR35936">
    <property type="entry name" value="MEMBRANE-BOUND LYTIC MUREIN TRANSGLYCOSYLASE F"/>
    <property type="match status" value="1"/>
</dbReference>
<gene>
    <name evidence="3" type="ORF">G5C60_37525</name>
</gene>
<dbReference type="Proteomes" id="UP000472335">
    <property type="component" value="Unassembled WGS sequence"/>
</dbReference>
<keyword evidence="1" id="KW-0732">Signal</keyword>
<dbReference type="SMART" id="SM00062">
    <property type="entry name" value="PBPb"/>
    <property type="match status" value="1"/>
</dbReference>
<evidence type="ECO:0000256" key="1">
    <source>
        <dbReference type="ARBA" id="ARBA00022729"/>
    </source>
</evidence>
<dbReference type="PROSITE" id="PS51257">
    <property type="entry name" value="PROKAR_LIPOPROTEIN"/>
    <property type="match status" value="1"/>
</dbReference>
<dbReference type="RefSeq" id="WP_165266298.1">
    <property type="nucleotide sequence ID" value="NZ_JAAKZY010000173.1"/>
</dbReference>
<sequence>MNILRHRSPRTTYGYLAMASAGTLLLAACGSGGSTSAAPAESSEKLDVDPAAAKLLPADIKKAGVLRVATDATYPPFEYFDTDNKTIIGADADFAQALGDVLGVKVTLTNVSFDGLIPTLDSGKADLAAAGMADKEERRKLITFVDYARNDPAFLLKPGDTSIKTFADLCGKNVAVQSATSMADNLVTQSKLCTDKGEKPVAIKEYKGQDQAILAVQSGRAVAAVSTGGSGAYLVDQAQGQLEIVIPPDELSEDVPLGLAVPKADTELVKAVHAAMARLIDDGTYAKIMKKWGLTKCCSYTEKTVDNAKF</sequence>
<accession>A0A6G4VH83</accession>
<reference evidence="3 4" key="1">
    <citation type="submission" date="2020-02" db="EMBL/GenBank/DDBJ databases">
        <title>Whole-genome analyses of novel actinobacteria.</title>
        <authorList>
            <person name="Sahin N."/>
            <person name="Gencbay T."/>
        </authorList>
    </citation>
    <scope>NUCLEOTIDE SEQUENCE [LARGE SCALE GENOMIC DNA]</scope>
    <source>
        <strain evidence="3 4">HC44</strain>
    </source>
</reference>
<name>A0A6G4VH83_9ACTN</name>